<organism evidence="1 2">
    <name type="scientific">Catenaria anguillulae PL171</name>
    <dbReference type="NCBI Taxonomy" id="765915"/>
    <lineage>
        <taxon>Eukaryota</taxon>
        <taxon>Fungi</taxon>
        <taxon>Fungi incertae sedis</taxon>
        <taxon>Blastocladiomycota</taxon>
        <taxon>Blastocladiomycetes</taxon>
        <taxon>Blastocladiales</taxon>
        <taxon>Catenariaceae</taxon>
        <taxon>Catenaria</taxon>
    </lineage>
</organism>
<reference evidence="1 2" key="1">
    <citation type="submission" date="2016-07" db="EMBL/GenBank/DDBJ databases">
        <title>Pervasive Adenine N6-methylation of Active Genes in Fungi.</title>
        <authorList>
            <consortium name="DOE Joint Genome Institute"/>
            <person name="Mondo S.J."/>
            <person name="Dannebaum R.O."/>
            <person name="Kuo R.C."/>
            <person name="Labutti K."/>
            <person name="Haridas S."/>
            <person name="Kuo A."/>
            <person name="Salamov A."/>
            <person name="Ahrendt S.R."/>
            <person name="Lipzen A."/>
            <person name="Sullivan W."/>
            <person name="Andreopoulos W.B."/>
            <person name="Clum A."/>
            <person name="Lindquist E."/>
            <person name="Daum C."/>
            <person name="Ramamoorthy G.K."/>
            <person name="Gryganskyi A."/>
            <person name="Culley D."/>
            <person name="Magnuson J.K."/>
            <person name="James T.Y."/>
            <person name="O'Malley M.A."/>
            <person name="Stajich J.E."/>
            <person name="Spatafora J.W."/>
            <person name="Visel A."/>
            <person name="Grigoriev I.V."/>
        </authorList>
    </citation>
    <scope>NUCLEOTIDE SEQUENCE [LARGE SCALE GENOMIC DNA]</scope>
    <source>
        <strain evidence="1 2">PL171</strain>
    </source>
</reference>
<dbReference type="EMBL" id="MCFL01000030">
    <property type="protein sequence ID" value="ORZ34245.1"/>
    <property type="molecule type" value="Genomic_DNA"/>
</dbReference>
<keyword evidence="2" id="KW-1185">Reference proteome</keyword>
<comment type="caution">
    <text evidence="1">The sequence shown here is derived from an EMBL/GenBank/DDBJ whole genome shotgun (WGS) entry which is preliminary data.</text>
</comment>
<dbReference type="AlphaFoldDB" id="A0A1Y2HI58"/>
<accession>A0A1Y2HI58</accession>
<gene>
    <name evidence="1" type="ORF">BCR44DRAFT_1500678</name>
</gene>
<proteinExistence type="predicted"/>
<protein>
    <submittedName>
        <fullName evidence="1">Uncharacterized protein</fullName>
    </submittedName>
</protein>
<dbReference type="OrthoDB" id="27031at2759"/>
<dbReference type="Proteomes" id="UP000193411">
    <property type="component" value="Unassembled WGS sequence"/>
</dbReference>
<sequence length="173" mass="19350">MTVIDLPTLLEPIGVTLPADMETMVVINCQPCELQDRIAQAVATSPKDWIGAPKPVQPLEDSPIFVSLHDWVQNAPHLLIPLLMPVMTDAKHAAVHQEALRQTASESILKCMLQVEAIQLHIAHFMNAILEEVFEPFADHPQPTFTLPDLHVMCINQLRYLDHVHDPFAFAIS</sequence>
<evidence type="ECO:0000313" key="2">
    <source>
        <dbReference type="Proteomes" id="UP000193411"/>
    </source>
</evidence>
<evidence type="ECO:0000313" key="1">
    <source>
        <dbReference type="EMBL" id="ORZ34245.1"/>
    </source>
</evidence>
<name>A0A1Y2HI58_9FUNG</name>